<keyword evidence="1" id="KW-1133">Transmembrane helix</keyword>
<reference evidence="4" key="1">
    <citation type="journal article" date="2019" name="Int. J. Syst. Evol. Microbiol.">
        <title>The Global Catalogue of Microorganisms (GCM) 10K type strain sequencing project: providing services to taxonomists for standard genome sequencing and annotation.</title>
        <authorList>
            <consortium name="The Broad Institute Genomics Platform"/>
            <consortium name="The Broad Institute Genome Sequencing Center for Infectious Disease"/>
            <person name="Wu L."/>
            <person name="Ma J."/>
        </authorList>
    </citation>
    <scope>NUCLEOTIDE SEQUENCE [LARGE SCALE GENOMIC DNA]</scope>
    <source>
        <strain evidence="4">JCM 17933</strain>
    </source>
</reference>
<keyword evidence="1" id="KW-0812">Transmembrane</keyword>
<gene>
    <name evidence="3" type="ORF">GCM10023191_007320</name>
</gene>
<comment type="caution">
    <text evidence="3">The sequence shown here is derived from an EMBL/GenBank/DDBJ whole genome shotgun (WGS) entry which is preliminary data.</text>
</comment>
<organism evidence="3 4">
    <name type="scientific">Actinoallomurus oryzae</name>
    <dbReference type="NCBI Taxonomy" id="502180"/>
    <lineage>
        <taxon>Bacteria</taxon>
        <taxon>Bacillati</taxon>
        <taxon>Actinomycetota</taxon>
        <taxon>Actinomycetes</taxon>
        <taxon>Streptosporangiales</taxon>
        <taxon>Thermomonosporaceae</taxon>
        <taxon>Actinoallomurus</taxon>
    </lineage>
</organism>
<evidence type="ECO:0000256" key="1">
    <source>
        <dbReference type="SAM" id="Phobius"/>
    </source>
</evidence>
<protein>
    <recommendedName>
        <fullName evidence="2">DUF6458 domain-containing protein</fullName>
    </recommendedName>
</protein>
<sequence>MWVPEVGGMVGFGVSIFLITLGAIFKWAIKAHLSGIDLPALGVILMVVGAASFLLQIVMMSRTRAPRNNAQVTGDDRNQPPA</sequence>
<dbReference type="Pfam" id="PF20059">
    <property type="entry name" value="DUF6458"/>
    <property type="match status" value="1"/>
</dbReference>
<keyword evidence="4" id="KW-1185">Reference proteome</keyword>
<accession>A0ABP8PD89</accession>
<evidence type="ECO:0000313" key="3">
    <source>
        <dbReference type="EMBL" id="GAA4484321.1"/>
    </source>
</evidence>
<name>A0ABP8PD89_9ACTN</name>
<evidence type="ECO:0000313" key="4">
    <source>
        <dbReference type="Proteomes" id="UP001500503"/>
    </source>
</evidence>
<keyword evidence="1" id="KW-0472">Membrane</keyword>
<evidence type="ECO:0000259" key="2">
    <source>
        <dbReference type="Pfam" id="PF20059"/>
    </source>
</evidence>
<dbReference type="InterPro" id="IPR045597">
    <property type="entry name" value="DUF6458"/>
</dbReference>
<dbReference type="Proteomes" id="UP001500503">
    <property type="component" value="Unassembled WGS sequence"/>
</dbReference>
<feature type="transmembrane region" description="Helical" evidence="1">
    <location>
        <begin position="6"/>
        <end position="28"/>
    </location>
</feature>
<dbReference type="EMBL" id="BAABHF010000009">
    <property type="protein sequence ID" value="GAA4484321.1"/>
    <property type="molecule type" value="Genomic_DNA"/>
</dbReference>
<feature type="domain" description="DUF6458" evidence="2">
    <location>
        <begin position="10"/>
        <end position="76"/>
    </location>
</feature>
<proteinExistence type="predicted"/>
<feature type="transmembrane region" description="Helical" evidence="1">
    <location>
        <begin position="40"/>
        <end position="59"/>
    </location>
</feature>